<proteinExistence type="predicted"/>
<feature type="region of interest" description="Disordered" evidence="1">
    <location>
        <begin position="299"/>
        <end position="370"/>
    </location>
</feature>
<feature type="compositionally biased region" description="Low complexity" evidence="1">
    <location>
        <begin position="338"/>
        <end position="361"/>
    </location>
</feature>
<feature type="compositionally biased region" description="Low complexity" evidence="1">
    <location>
        <begin position="299"/>
        <end position="313"/>
    </location>
</feature>
<accession>C4XN54</accession>
<dbReference type="KEGG" id="dma:DMR_38660"/>
<feature type="region of interest" description="Disordered" evidence="1">
    <location>
        <begin position="174"/>
        <end position="229"/>
    </location>
</feature>
<reference evidence="2 3" key="1">
    <citation type="journal article" date="2009" name="Genome Res.">
        <title>Whole genome sequence of Desulfovibrio magneticus strain RS-1 revealed common gene clusters in magnetotactic bacteria.</title>
        <authorList>
            <person name="Nakazawa H."/>
            <person name="Arakaki A."/>
            <person name="Narita-Yamada S."/>
            <person name="Yashiro I."/>
            <person name="Jinno K."/>
            <person name="Aoki N."/>
            <person name="Tsuruyama A."/>
            <person name="Okamura Y."/>
            <person name="Tanikawa S."/>
            <person name="Fujita N."/>
            <person name="Takeyama H."/>
            <person name="Matsunaga T."/>
        </authorList>
    </citation>
    <scope>NUCLEOTIDE SEQUENCE [LARGE SCALE GENOMIC DNA]</scope>
    <source>
        <strain evidence="3">ATCC 700980 / DSM 13731 / RS-1</strain>
    </source>
</reference>
<protein>
    <submittedName>
        <fullName evidence="2">Uncharacterized protein</fullName>
    </submittedName>
</protein>
<organism evidence="2 3">
    <name type="scientific">Solidesulfovibrio magneticus (strain ATCC 700980 / DSM 13731 / RS-1)</name>
    <name type="common">Desulfovibrio magneticus</name>
    <dbReference type="NCBI Taxonomy" id="573370"/>
    <lineage>
        <taxon>Bacteria</taxon>
        <taxon>Pseudomonadati</taxon>
        <taxon>Thermodesulfobacteriota</taxon>
        <taxon>Desulfovibrionia</taxon>
        <taxon>Desulfovibrionales</taxon>
        <taxon>Desulfovibrionaceae</taxon>
        <taxon>Solidesulfovibrio</taxon>
    </lineage>
</organism>
<sequence length="399" mass="40373">MALYAASFGDDAGACRRLRRPGPMLPFFRPKNDKDIGDKLVGKQKKYRLARNGSAVAVTGTLLAYYRRDVLPDGLMPPSGGRVELFAVIRTQAGRFFCYYIVTYPETEDIAGRQEYAHVCADFEAVRAFLGAMAYPGKAKFVPALLAAAQHTLEILAGGGKVKKAAKAVATVAPEAESVAGEPAGEPEGASAADAAADETPSPQAAEAAQAPAPAAGVGTAGETEAGDDEDVSAALARLVARARADIAKEAEAQKRSAAAQVDADMAEGGLAVAAPAGGGKRPTVPADADLVEMVRGDAAPAKADTRPAAQADVALSEKASAVDAPAEGENPTAAAQAYSEPVAPSSAAAAAIQEPASPDAPQAPAGDHAAGRLVSVADMLADAPFAGGKKSKKASKCV</sequence>
<evidence type="ECO:0000313" key="2">
    <source>
        <dbReference type="EMBL" id="BAH77357.1"/>
    </source>
</evidence>
<name>C4XN54_SOLM1</name>
<gene>
    <name evidence="2" type="ordered locus">DMR_38660</name>
</gene>
<evidence type="ECO:0000256" key="1">
    <source>
        <dbReference type="SAM" id="MobiDB-lite"/>
    </source>
</evidence>
<dbReference type="Proteomes" id="UP000009071">
    <property type="component" value="Chromosome"/>
</dbReference>
<dbReference type="eggNOG" id="ENOG5030FDR">
    <property type="taxonomic scope" value="Bacteria"/>
</dbReference>
<keyword evidence="3" id="KW-1185">Reference proteome</keyword>
<dbReference type="EMBL" id="AP010904">
    <property type="protein sequence ID" value="BAH77357.1"/>
    <property type="molecule type" value="Genomic_DNA"/>
</dbReference>
<feature type="compositionally biased region" description="Low complexity" evidence="1">
    <location>
        <begin position="174"/>
        <end position="224"/>
    </location>
</feature>
<dbReference type="AlphaFoldDB" id="C4XN54"/>
<dbReference type="HOGENOM" id="CLU_690240_0_0_7"/>
<evidence type="ECO:0000313" key="3">
    <source>
        <dbReference type="Proteomes" id="UP000009071"/>
    </source>
</evidence>